<dbReference type="AlphaFoldDB" id="A0A179DK47"/>
<organism evidence="5 6">
    <name type="scientific">Pedobacter psychrophilus</name>
    <dbReference type="NCBI Taxonomy" id="1826909"/>
    <lineage>
        <taxon>Bacteria</taxon>
        <taxon>Pseudomonadati</taxon>
        <taxon>Bacteroidota</taxon>
        <taxon>Sphingobacteriia</taxon>
        <taxon>Sphingobacteriales</taxon>
        <taxon>Sphingobacteriaceae</taxon>
        <taxon>Pedobacter</taxon>
    </lineage>
</organism>
<evidence type="ECO:0000256" key="3">
    <source>
        <dbReference type="ARBA" id="ARBA00023163"/>
    </source>
</evidence>
<reference evidence="5 6" key="2">
    <citation type="submission" date="2016-06" db="EMBL/GenBank/DDBJ databases">
        <title>Pedobacter psychrophilus sp. nov., isolated from Antarctic fragmentary rock.</title>
        <authorList>
            <person name="Svec P."/>
        </authorList>
    </citation>
    <scope>NUCLEOTIDE SEQUENCE [LARGE SCALE GENOMIC DNA]</scope>
    <source>
        <strain evidence="5 6">CCM 8644</strain>
    </source>
</reference>
<dbReference type="PANTHER" id="PTHR43280:SF2">
    <property type="entry name" value="HTH-TYPE TRANSCRIPTIONAL REGULATOR EXSA"/>
    <property type="match status" value="1"/>
</dbReference>
<keyword evidence="3" id="KW-0804">Transcription</keyword>
<dbReference type="PRINTS" id="PR00032">
    <property type="entry name" value="HTHARAC"/>
</dbReference>
<reference evidence="5 6" key="1">
    <citation type="submission" date="2016-04" db="EMBL/GenBank/DDBJ databases">
        <authorList>
            <person name="Evans L.H."/>
            <person name="Alamgir A."/>
            <person name="Owens N."/>
            <person name="Weber N.D."/>
            <person name="Virtaneva K."/>
            <person name="Barbian K."/>
            <person name="Babar A."/>
            <person name="Rosenke K."/>
        </authorList>
    </citation>
    <scope>NUCLEOTIDE SEQUENCE [LARGE SCALE GENOMIC DNA]</scope>
    <source>
        <strain evidence="5 6">CCM 8644</strain>
    </source>
</reference>
<dbReference type="GO" id="GO:0003700">
    <property type="term" value="F:DNA-binding transcription factor activity"/>
    <property type="evidence" value="ECO:0007669"/>
    <property type="project" value="InterPro"/>
</dbReference>
<dbReference type="Gene3D" id="1.10.10.60">
    <property type="entry name" value="Homeodomain-like"/>
    <property type="match status" value="1"/>
</dbReference>
<dbReference type="SMART" id="SM00342">
    <property type="entry name" value="HTH_ARAC"/>
    <property type="match status" value="1"/>
</dbReference>
<dbReference type="Pfam" id="PF12833">
    <property type="entry name" value="HTH_18"/>
    <property type="match status" value="1"/>
</dbReference>
<dbReference type="OrthoDB" id="511992at2"/>
<gene>
    <name evidence="5" type="ORF">A5893_07495</name>
</gene>
<name>A0A179DK47_9SPHI</name>
<dbReference type="Proteomes" id="UP000078459">
    <property type="component" value="Unassembled WGS sequence"/>
</dbReference>
<dbReference type="RefSeq" id="WP_068822005.1">
    <property type="nucleotide sequence ID" value="NZ_LWHJ01000022.1"/>
</dbReference>
<dbReference type="PROSITE" id="PS00041">
    <property type="entry name" value="HTH_ARAC_FAMILY_1"/>
    <property type="match status" value="1"/>
</dbReference>
<dbReference type="InterPro" id="IPR018062">
    <property type="entry name" value="HTH_AraC-typ_CS"/>
</dbReference>
<accession>A0A179DK47</accession>
<keyword evidence="2" id="KW-0238">DNA-binding</keyword>
<evidence type="ECO:0000256" key="1">
    <source>
        <dbReference type="ARBA" id="ARBA00023015"/>
    </source>
</evidence>
<evidence type="ECO:0000313" key="6">
    <source>
        <dbReference type="Proteomes" id="UP000078459"/>
    </source>
</evidence>
<dbReference type="PANTHER" id="PTHR43280">
    <property type="entry name" value="ARAC-FAMILY TRANSCRIPTIONAL REGULATOR"/>
    <property type="match status" value="1"/>
</dbReference>
<dbReference type="STRING" id="1826909.A5893_07495"/>
<comment type="caution">
    <text evidence="5">The sequence shown here is derived from an EMBL/GenBank/DDBJ whole genome shotgun (WGS) entry which is preliminary data.</text>
</comment>
<proteinExistence type="predicted"/>
<dbReference type="PROSITE" id="PS01124">
    <property type="entry name" value="HTH_ARAC_FAMILY_2"/>
    <property type="match status" value="1"/>
</dbReference>
<dbReference type="EMBL" id="LWHJ01000022">
    <property type="protein sequence ID" value="OAQ40773.1"/>
    <property type="molecule type" value="Genomic_DNA"/>
</dbReference>
<feature type="domain" description="HTH araC/xylS-type" evidence="4">
    <location>
        <begin position="1"/>
        <end position="83"/>
    </location>
</feature>
<protein>
    <recommendedName>
        <fullName evidence="4">HTH araC/xylS-type domain-containing protein</fullName>
    </recommendedName>
</protein>
<dbReference type="InterPro" id="IPR018060">
    <property type="entry name" value="HTH_AraC"/>
</dbReference>
<sequence>MEDISTYVGMTRGNLYKKLKALTAKSPVEFIRYIRLQRASQLLQQKKMYINEVAYMVGFQDVNYFRKCFKEEFGFNPTEFAKQFNN</sequence>
<dbReference type="GO" id="GO:0043565">
    <property type="term" value="F:sequence-specific DNA binding"/>
    <property type="evidence" value="ECO:0007669"/>
    <property type="project" value="InterPro"/>
</dbReference>
<keyword evidence="1" id="KW-0805">Transcription regulation</keyword>
<dbReference type="SUPFAM" id="SSF46689">
    <property type="entry name" value="Homeodomain-like"/>
    <property type="match status" value="1"/>
</dbReference>
<evidence type="ECO:0000313" key="5">
    <source>
        <dbReference type="EMBL" id="OAQ40773.1"/>
    </source>
</evidence>
<evidence type="ECO:0000259" key="4">
    <source>
        <dbReference type="PROSITE" id="PS01124"/>
    </source>
</evidence>
<evidence type="ECO:0000256" key="2">
    <source>
        <dbReference type="ARBA" id="ARBA00023125"/>
    </source>
</evidence>
<keyword evidence="6" id="KW-1185">Reference proteome</keyword>
<dbReference type="InterPro" id="IPR020449">
    <property type="entry name" value="Tscrpt_reg_AraC-type_HTH"/>
</dbReference>
<dbReference type="InterPro" id="IPR009057">
    <property type="entry name" value="Homeodomain-like_sf"/>
</dbReference>